<organism evidence="6">
    <name type="scientific">Accumulibacter regalis</name>
    <dbReference type="NCBI Taxonomy" id="522306"/>
    <lineage>
        <taxon>Bacteria</taxon>
        <taxon>Pseudomonadati</taxon>
        <taxon>Pseudomonadota</taxon>
        <taxon>Betaproteobacteria</taxon>
        <taxon>Candidatus Accumulibacter</taxon>
    </lineage>
</organism>
<gene>
    <name evidence="6" type="ordered locus">CAP2UW1_3003</name>
</gene>
<keyword evidence="2" id="KW-0326">Glycosidase</keyword>
<dbReference type="STRING" id="522306.CAP2UW1_3003"/>
<dbReference type="GO" id="GO:0005975">
    <property type="term" value="P:carbohydrate metabolic process"/>
    <property type="evidence" value="ECO:0007669"/>
    <property type="project" value="InterPro"/>
</dbReference>
<dbReference type="HOGENOM" id="CLU_005043_1_0_4"/>
<dbReference type="SUPFAM" id="SSF51445">
    <property type="entry name" value="(Trans)glycosidases"/>
    <property type="match status" value="1"/>
</dbReference>
<dbReference type="Pfam" id="PF01055">
    <property type="entry name" value="Glyco_hydro_31_2nd"/>
    <property type="match status" value="1"/>
</dbReference>
<dbReference type="GO" id="GO:0006491">
    <property type="term" value="P:N-glycan processing"/>
    <property type="evidence" value="ECO:0007669"/>
    <property type="project" value="TreeGrafter"/>
</dbReference>
<dbReference type="InterPro" id="IPR000322">
    <property type="entry name" value="Glyco_hydro_31_TIM"/>
</dbReference>
<dbReference type="InterPro" id="IPR033403">
    <property type="entry name" value="DUF5110"/>
</dbReference>
<sequence length="898" mass="100115">MRASDHRRVEASPPADPAAMVDARYARFTVLTSRLLRLEFAADERFEDRPSRSFWHRRQPVLGFDVSRNGDVVEIRTEHLRLHYDSRLGFTRDGLQVTLLESGLVWHYGDHDNGNLGGTARTLDKSDGPIPLDPGLLSTAGWTVVDDSQAPVLEGGWIAARGNRTDSLDLHFFGYGRDFSACLRDFRQVSGAVPLIPRWALGNWWSRYWPYRQDELLDLLRTFRAHDLPLSVCIIDMDWHITRTGNASRGWTGYTWNRELFPDHRALLAELHALGLKTALNLHPADGVWPHEDAYPAMVRRLGGDPATGEPVAFDITDPAFVLAYFEVLHHPLEAEGVDFWWMDWQQGRRTPLSGLDPLWWLNHLHFLDLGRQPAKRSFAFSRWGGLGSHRYPIGFSGDTVVSWRSLAFQVHFTATAANVAFGWWSHDIGGHMDGIEDPELYARWLQFGVFSPILRLHSTQNPFHERRPWGWDAQTFAVARAAMQLRHAFIPYLYSMAWREHQGGGTLLRPMYHLHPEAPAAYACPGQYAFGSELIVAPFTSPRDPDTRLSRQVVWLPDGDWYDFFSGQHYAGATWHSLPGGLDEIPVFARAGAIVALADSSGEELAASTVGNPRALCVHVFPGADNCFELYEDDGESSHYRHGAQAVMPLRQEWSGSALRLRIGPVRGDPGVLPGARGYTLVFHAIDAPGQTTATCDGVRLPVDTHYDDTNGTLTVRLPPAAPGSIVEVTLEGSSGSLQRHDDATRPLLAKLLKAFRCGSEAKRGLSLRLDEILADFEALGAYRTALTDTQLRAFLEVLVGAGVHVCENSGEAFAVVWNNREDQRASVRWAIENRRTWDPQRRFRQEHGPAPRFARYPLAVAAGDGPVSLTLAYGSLLTLSTRRGGGPPESAPVSIA</sequence>
<dbReference type="Pfam" id="PF17137">
    <property type="entry name" value="DUF5110"/>
    <property type="match status" value="1"/>
</dbReference>
<dbReference type="InterPro" id="IPR048395">
    <property type="entry name" value="Glyco_hydro_31_C"/>
</dbReference>
<feature type="domain" description="DUF5110" evidence="4">
    <location>
        <begin position="619"/>
        <end position="686"/>
    </location>
</feature>
<dbReference type="InterPro" id="IPR017853">
    <property type="entry name" value="GH"/>
</dbReference>
<dbReference type="GO" id="GO:0090599">
    <property type="term" value="F:alpha-glucosidase activity"/>
    <property type="evidence" value="ECO:0007669"/>
    <property type="project" value="TreeGrafter"/>
</dbReference>
<reference evidence="6" key="2">
    <citation type="submission" date="2009-09" db="EMBL/GenBank/DDBJ databases">
        <title>Complete sequence of chromosome of Candidatus Accumulibacter phosphatis clade IIA str. UW-1.</title>
        <authorList>
            <consortium name="US DOE Joint Genome Institute"/>
            <person name="Martin H.G."/>
            <person name="Ivanova N."/>
            <person name="Kunin V."/>
            <person name="Warnecke F."/>
            <person name="Barry K."/>
            <person name="He S."/>
            <person name="Salamov A."/>
            <person name="Szeto E."/>
            <person name="Dalin E."/>
            <person name="Pangilinan J.L."/>
            <person name="Lapidus A."/>
            <person name="Lowry S."/>
            <person name="Kyrpides N.C."/>
            <person name="McMahon K.D."/>
            <person name="Hugenholtz P."/>
        </authorList>
    </citation>
    <scope>NUCLEOTIDE SEQUENCE [LARGE SCALE GENOMIC DNA]</scope>
    <source>
        <strain evidence="6">UW-1</strain>
    </source>
</reference>
<evidence type="ECO:0000259" key="3">
    <source>
        <dbReference type="Pfam" id="PF01055"/>
    </source>
</evidence>
<dbReference type="Gene3D" id="3.20.20.80">
    <property type="entry name" value="Glycosidases"/>
    <property type="match status" value="1"/>
</dbReference>
<reference evidence="6" key="1">
    <citation type="submission" date="2009-08" db="EMBL/GenBank/DDBJ databases">
        <authorList>
            <consortium name="US DOE Joint Genome Institute"/>
            <person name="Lucas S."/>
            <person name="Copeland A."/>
            <person name="Lapidus A."/>
            <person name="Glavina del Rio T."/>
            <person name="Dalin E."/>
            <person name="Tice H."/>
            <person name="Bruce D."/>
            <person name="Barry K."/>
            <person name="Pitluck S."/>
            <person name="Lowry S."/>
            <person name="Larimer F."/>
            <person name="Land M."/>
            <person name="Hauser L."/>
            <person name="Kyrpides N."/>
            <person name="Ivanova N."/>
            <person name="McMahon K.D."/>
            <person name="Hugenholtz P."/>
        </authorList>
    </citation>
    <scope>NUCLEOTIDE SEQUENCE</scope>
    <source>
        <strain evidence="6">UW-1</strain>
    </source>
</reference>
<dbReference type="PANTHER" id="PTHR22762">
    <property type="entry name" value="ALPHA-GLUCOSIDASE"/>
    <property type="match status" value="1"/>
</dbReference>
<dbReference type="OrthoDB" id="176168at2"/>
<evidence type="ECO:0000259" key="5">
    <source>
        <dbReference type="Pfam" id="PF21365"/>
    </source>
</evidence>
<name>C7RUN5_ACCRE</name>
<evidence type="ECO:0000256" key="1">
    <source>
        <dbReference type="ARBA" id="ARBA00007806"/>
    </source>
</evidence>
<evidence type="ECO:0000256" key="2">
    <source>
        <dbReference type="RuleBase" id="RU361185"/>
    </source>
</evidence>
<comment type="similarity">
    <text evidence="1 2">Belongs to the glycosyl hydrolase 31 family.</text>
</comment>
<evidence type="ECO:0000259" key="4">
    <source>
        <dbReference type="Pfam" id="PF17137"/>
    </source>
</evidence>
<dbReference type="Pfam" id="PF21365">
    <property type="entry name" value="Glyco_hydro_31_3rd"/>
    <property type="match status" value="1"/>
</dbReference>
<evidence type="ECO:0000313" key="6">
    <source>
        <dbReference type="EMBL" id="ACV36280.1"/>
    </source>
</evidence>
<protein>
    <submittedName>
        <fullName evidence="6">Glycoside hydrolase family 31</fullName>
    </submittedName>
</protein>
<dbReference type="Gene3D" id="2.60.40.1180">
    <property type="entry name" value="Golgi alpha-mannosidase II"/>
    <property type="match status" value="2"/>
</dbReference>
<dbReference type="SUPFAM" id="SSF51011">
    <property type="entry name" value="Glycosyl hydrolase domain"/>
    <property type="match status" value="1"/>
</dbReference>
<dbReference type="eggNOG" id="COG1501">
    <property type="taxonomic scope" value="Bacteria"/>
</dbReference>
<dbReference type="EMBL" id="CP001715">
    <property type="protein sequence ID" value="ACV36280.1"/>
    <property type="molecule type" value="Genomic_DNA"/>
</dbReference>
<dbReference type="KEGG" id="app:CAP2UW1_3003"/>
<feature type="domain" description="Glycoside hydrolase family 31 TIM barrel" evidence="3">
    <location>
        <begin position="194"/>
        <end position="497"/>
    </location>
</feature>
<accession>C7RUN5</accession>
<dbReference type="CDD" id="cd06595">
    <property type="entry name" value="GH31_u1"/>
    <property type="match status" value="1"/>
</dbReference>
<proteinExistence type="inferred from homology"/>
<dbReference type="AlphaFoldDB" id="C7RUN5"/>
<dbReference type="InterPro" id="IPR013780">
    <property type="entry name" value="Glyco_hydro_b"/>
</dbReference>
<dbReference type="PANTHER" id="PTHR22762:SF89">
    <property type="entry name" value="ALPHA-XYLOSIDASE"/>
    <property type="match status" value="1"/>
</dbReference>
<feature type="domain" description="Glycosyl hydrolase family 31 C-terminal" evidence="5">
    <location>
        <begin position="505"/>
        <end position="596"/>
    </location>
</feature>
<dbReference type="CAZy" id="GH31">
    <property type="family name" value="Glycoside Hydrolase Family 31"/>
</dbReference>
<keyword evidence="2 6" id="KW-0378">Hydrolase</keyword>